<gene>
    <name evidence="1" type="ORF">BV22DRAFT_1040441</name>
</gene>
<name>A0ACB8B3Z2_9AGAM</name>
<dbReference type="Proteomes" id="UP000790709">
    <property type="component" value="Unassembled WGS sequence"/>
</dbReference>
<organism evidence="1 2">
    <name type="scientific">Leucogyrophana mollusca</name>
    <dbReference type="NCBI Taxonomy" id="85980"/>
    <lineage>
        <taxon>Eukaryota</taxon>
        <taxon>Fungi</taxon>
        <taxon>Dikarya</taxon>
        <taxon>Basidiomycota</taxon>
        <taxon>Agaricomycotina</taxon>
        <taxon>Agaricomycetes</taxon>
        <taxon>Agaricomycetidae</taxon>
        <taxon>Boletales</taxon>
        <taxon>Boletales incertae sedis</taxon>
        <taxon>Leucogyrophana</taxon>
    </lineage>
</organism>
<reference evidence="1" key="1">
    <citation type="journal article" date="2021" name="New Phytol.">
        <title>Evolutionary innovations through gain and loss of genes in the ectomycorrhizal Boletales.</title>
        <authorList>
            <person name="Wu G."/>
            <person name="Miyauchi S."/>
            <person name="Morin E."/>
            <person name="Kuo A."/>
            <person name="Drula E."/>
            <person name="Varga T."/>
            <person name="Kohler A."/>
            <person name="Feng B."/>
            <person name="Cao Y."/>
            <person name="Lipzen A."/>
            <person name="Daum C."/>
            <person name="Hundley H."/>
            <person name="Pangilinan J."/>
            <person name="Johnson J."/>
            <person name="Barry K."/>
            <person name="LaButti K."/>
            <person name="Ng V."/>
            <person name="Ahrendt S."/>
            <person name="Min B."/>
            <person name="Choi I.G."/>
            <person name="Park H."/>
            <person name="Plett J.M."/>
            <person name="Magnuson J."/>
            <person name="Spatafora J.W."/>
            <person name="Nagy L.G."/>
            <person name="Henrissat B."/>
            <person name="Grigoriev I.V."/>
            <person name="Yang Z.L."/>
            <person name="Xu J."/>
            <person name="Martin F.M."/>
        </authorList>
    </citation>
    <scope>NUCLEOTIDE SEQUENCE</scope>
    <source>
        <strain evidence="1">KUC20120723A-06</strain>
    </source>
</reference>
<sequence length="296" mass="32672">MASRALGRSIEYHLQTLFLFTQSDIMTTVIPITLFAIVAAPACDMGHALHAVFWIWLHLLQFDVANQVLDPDEDKINKATRPLPAGRITLTNAIYLRWALVPICLAVSAFYSAETLGASVAMASLTVWYNEFRAHSHWLSKNIMTAVGFASFELGGTLVAGCDRSRLEPVGVLAIALSTGVFITTLHAQDFKDEEGDRLIGRKTLPIVFPSLARASILVGLPLWSICLSCVWGMDLVCSLAFTAFALVVGSRFALNTTVQGARMSCKLYSLWFSLVHLLPGYWRYFHEAQTCMIIP</sequence>
<keyword evidence="2" id="KW-1185">Reference proteome</keyword>
<evidence type="ECO:0000313" key="2">
    <source>
        <dbReference type="Proteomes" id="UP000790709"/>
    </source>
</evidence>
<accession>A0ACB8B3Z2</accession>
<comment type="caution">
    <text evidence="1">The sequence shown here is derived from an EMBL/GenBank/DDBJ whole genome shotgun (WGS) entry which is preliminary data.</text>
</comment>
<protein>
    <submittedName>
        <fullName evidence="1">Uncharacterized protein</fullName>
    </submittedName>
</protein>
<proteinExistence type="predicted"/>
<dbReference type="EMBL" id="MU266617">
    <property type="protein sequence ID" value="KAH7919936.1"/>
    <property type="molecule type" value="Genomic_DNA"/>
</dbReference>
<evidence type="ECO:0000313" key="1">
    <source>
        <dbReference type="EMBL" id="KAH7919936.1"/>
    </source>
</evidence>